<evidence type="ECO:0000256" key="1">
    <source>
        <dbReference type="ARBA" id="ARBA00009437"/>
    </source>
</evidence>
<dbReference type="PANTHER" id="PTHR30419">
    <property type="entry name" value="HTH-TYPE TRANSCRIPTIONAL REGULATOR YBHD"/>
    <property type="match status" value="1"/>
</dbReference>
<evidence type="ECO:0000313" key="7">
    <source>
        <dbReference type="Proteomes" id="UP000298216"/>
    </source>
</evidence>
<keyword evidence="7" id="KW-1185">Reference proteome</keyword>
<evidence type="ECO:0000259" key="5">
    <source>
        <dbReference type="PROSITE" id="PS50931"/>
    </source>
</evidence>
<feature type="domain" description="HTH lysR-type" evidence="5">
    <location>
        <begin position="14"/>
        <end position="71"/>
    </location>
</feature>
<dbReference type="Gene3D" id="1.10.10.10">
    <property type="entry name" value="Winged helix-like DNA-binding domain superfamily/Winged helix DNA-binding domain"/>
    <property type="match status" value="1"/>
</dbReference>
<keyword evidence="3" id="KW-0238">DNA-binding</keyword>
<name>A0A4Y9S1W4_9CAUL</name>
<dbReference type="InterPro" id="IPR000847">
    <property type="entry name" value="LysR_HTH_N"/>
</dbReference>
<comment type="similarity">
    <text evidence="1">Belongs to the LysR transcriptional regulatory family.</text>
</comment>
<dbReference type="InterPro" id="IPR005119">
    <property type="entry name" value="LysR_subst-bd"/>
</dbReference>
<dbReference type="GO" id="GO:0003700">
    <property type="term" value="F:DNA-binding transcription factor activity"/>
    <property type="evidence" value="ECO:0007669"/>
    <property type="project" value="InterPro"/>
</dbReference>
<organism evidence="6 7">
    <name type="scientific">Brevundimonas intermedia</name>
    <dbReference type="NCBI Taxonomy" id="74315"/>
    <lineage>
        <taxon>Bacteria</taxon>
        <taxon>Pseudomonadati</taxon>
        <taxon>Pseudomonadota</taxon>
        <taxon>Alphaproteobacteria</taxon>
        <taxon>Caulobacterales</taxon>
        <taxon>Caulobacteraceae</taxon>
        <taxon>Brevundimonas</taxon>
    </lineage>
</organism>
<dbReference type="InterPro" id="IPR050950">
    <property type="entry name" value="HTH-type_LysR_regulators"/>
</dbReference>
<dbReference type="PRINTS" id="PR00039">
    <property type="entry name" value="HTHLYSR"/>
</dbReference>
<dbReference type="GO" id="GO:0003677">
    <property type="term" value="F:DNA binding"/>
    <property type="evidence" value="ECO:0007669"/>
    <property type="project" value="UniProtKB-KW"/>
</dbReference>
<comment type="caution">
    <text evidence="6">The sequence shown here is derived from an EMBL/GenBank/DDBJ whole genome shotgun (WGS) entry which is preliminary data.</text>
</comment>
<dbReference type="SUPFAM" id="SSF46785">
    <property type="entry name" value="Winged helix' DNA-binding domain"/>
    <property type="match status" value="1"/>
</dbReference>
<dbReference type="EMBL" id="SPVH01000001">
    <property type="protein sequence ID" value="TFW15153.1"/>
    <property type="molecule type" value="Genomic_DNA"/>
</dbReference>
<dbReference type="Gene3D" id="3.40.190.290">
    <property type="match status" value="1"/>
</dbReference>
<protein>
    <submittedName>
        <fullName evidence="6">LysR family transcriptional regulator</fullName>
    </submittedName>
</protein>
<dbReference type="SUPFAM" id="SSF53850">
    <property type="entry name" value="Periplasmic binding protein-like II"/>
    <property type="match status" value="1"/>
</dbReference>
<dbReference type="AlphaFoldDB" id="A0A4Y9S1W4"/>
<keyword evidence="4" id="KW-0804">Transcription</keyword>
<dbReference type="OrthoDB" id="9815174at2"/>
<keyword evidence="2" id="KW-0805">Transcription regulation</keyword>
<dbReference type="InterPro" id="IPR036390">
    <property type="entry name" value="WH_DNA-bd_sf"/>
</dbReference>
<dbReference type="Pfam" id="PF00126">
    <property type="entry name" value="HTH_1"/>
    <property type="match status" value="1"/>
</dbReference>
<dbReference type="PROSITE" id="PS50931">
    <property type="entry name" value="HTH_LYSR"/>
    <property type="match status" value="1"/>
</dbReference>
<proteinExistence type="inferred from homology"/>
<accession>A0A4Y9S1W4</accession>
<dbReference type="InterPro" id="IPR036388">
    <property type="entry name" value="WH-like_DNA-bd_sf"/>
</dbReference>
<dbReference type="GO" id="GO:0005829">
    <property type="term" value="C:cytosol"/>
    <property type="evidence" value="ECO:0007669"/>
    <property type="project" value="TreeGrafter"/>
</dbReference>
<dbReference type="Pfam" id="PF03466">
    <property type="entry name" value="LysR_substrate"/>
    <property type="match status" value="1"/>
</dbReference>
<evidence type="ECO:0000256" key="3">
    <source>
        <dbReference type="ARBA" id="ARBA00023125"/>
    </source>
</evidence>
<dbReference type="FunFam" id="1.10.10.10:FF:000001">
    <property type="entry name" value="LysR family transcriptional regulator"/>
    <property type="match status" value="1"/>
</dbReference>
<evidence type="ECO:0000256" key="4">
    <source>
        <dbReference type="ARBA" id="ARBA00023163"/>
    </source>
</evidence>
<evidence type="ECO:0000256" key="2">
    <source>
        <dbReference type="ARBA" id="ARBA00023015"/>
    </source>
</evidence>
<sequence>MTAALIMLETPMPLNLRDLQHFLAIAETGSFTEAGARRALSQPALSRAIRQLEDRLGDRLFDRDGRGARLSPAGARLMPIAVRLVREAELGLEDVSAFIKGSRGRLCVAALPSLAATLLPGPLAAFQAEYPDIDVKILDGLAMNVETAVLEGHADLGLTIRPLPDVDLAYQELQEDLFGAVRANDRQSPDTIDTWADLAQVPFIAMALRSSVRQATDQAFLQAGVFVRPLYECGHLATVGALVGRGLGVTALPQLTLRLLPEPDLSWTTLDAPITKRSVGFVIRPDRRSPTVEAMIRHLAT</sequence>
<gene>
    <name evidence="6" type="ORF">EGY25_00750</name>
</gene>
<reference evidence="6 7" key="1">
    <citation type="submission" date="2019-03" db="EMBL/GenBank/DDBJ databases">
        <title>Draft genome of Brevundimonas sp. a heavy metal resistant soil bacteria.</title>
        <authorList>
            <person name="Soto J."/>
        </authorList>
    </citation>
    <scope>NUCLEOTIDE SEQUENCE [LARGE SCALE GENOMIC DNA]</scope>
    <source>
        <strain evidence="6 7">B-10</strain>
    </source>
</reference>
<evidence type="ECO:0000313" key="6">
    <source>
        <dbReference type="EMBL" id="TFW15153.1"/>
    </source>
</evidence>
<dbReference type="Proteomes" id="UP000298216">
    <property type="component" value="Unassembled WGS sequence"/>
</dbReference>